<proteinExistence type="inferred from homology"/>
<keyword evidence="7 9" id="KW-1133">Transmembrane helix</keyword>
<dbReference type="InterPro" id="IPR011701">
    <property type="entry name" value="MFS"/>
</dbReference>
<gene>
    <name evidence="11" type="ORF">FHX39_000742</name>
</gene>
<dbReference type="Pfam" id="PF07690">
    <property type="entry name" value="MFS_1"/>
    <property type="match status" value="1"/>
</dbReference>
<evidence type="ECO:0000256" key="4">
    <source>
        <dbReference type="ARBA" id="ARBA00022448"/>
    </source>
</evidence>
<protein>
    <submittedName>
        <fullName evidence="11">DHA1 family bicyclomycin/chloramphenicol resistance-like MFS transporter</fullName>
    </submittedName>
</protein>
<dbReference type="PRINTS" id="PR01035">
    <property type="entry name" value="TCRTETA"/>
</dbReference>
<feature type="transmembrane region" description="Helical" evidence="9">
    <location>
        <begin position="258"/>
        <end position="276"/>
    </location>
</feature>
<feature type="transmembrane region" description="Helical" evidence="9">
    <location>
        <begin position="221"/>
        <end position="246"/>
    </location>
</feature>
<name>A0A7W5JT59_9ACTN</name>
<evidence type="ECO:0000259" key="10">
    <source>
        <dbReference type="PROSITE" id="PS50850"/>
    </source>
</evidence>
<feature type="transmembrane region" description="Helical" evidence="9">
    <location>
        <begin position="109"/>
        <end position="130"/>
    </location>
</feature>
<sequence length="420" mass="43312">MPSEPGNPAVRRGAEVRLVVVLGMLSMFGPISLDLYLPALPALATDLGASTSAAQLSITACLLGLATGQLVAGPLSDQFGRRRPLVVGLVIYLLASAACALAPTIELLVLLRLVQGLAGAAGIVIARAVARDLYAGRRLVIIFSRLILVNGLAPILAPVIGGQLALVMTWRGIFLVLAGFGVVLLAAGVFGVPESLPAERRRAGGVRDTLRSFRTLLRDRLFVAVVLAAGLAGASMFAYIAGATFVLQRLFGLSAQQFSFAFGSNALGIVILGQVGARLAHRWSPHRVMALGLLMNLLGAAGLAITVLVGLGLPFLLGSLFVMVSALGLVFPTSTALALADHPDRAGSASSLLGLGQYLMGAFVAPLVGLWGEDTAVPLGVVAVVCSVAASLIFFGVAIPALRRSRLVEPDEVQAPQTPA</sequence>
<dbReference type="Gene3D" id="1.20.1720.10">
    <property type="entry name" value="Multidrug resistance protein D"/>
    <property type="match status" value="1"/>
</dbReference>
<organism evidence="11 12">
    <name type="scientific">Microlunatus antarcticus</name>
    <dbReference type="NCBI Taxonomy" id="53388"/>
    <lineage>
        <taxon>Bacteria</taxon>
        <taxon>Bacillati</taxon>
        <taxon>Actinomycetota</taxon>
        <taxon>Actinomycetes</taxon>
        <taxon>Propionibacteriales</taxon>
        <taxon>Propionibacteriaceae</taxon>
        <taxon>Microlunatus</taxon>
    </lineage>
</organism>
<evidence type="ECO:0000256" key="9">
    <source>
        <dbReference type="SAM" id="Phobius"/>
    </source>
</evidence>
<dbReference type="PROSITE" id="PS50850">
    <property type="entry name" value="MFS"/>
    <property type="match status" value="1"/>
</dbReference>
<dbReference type="InterPro" id="IPR005829">
    <property type="entry name" value="Sugar_transporter_CS"/>
</dbReference>
<dbReference type="InterPro" id="IPR036259">
    <property type="entry name" value="MFS_trans_sf"/>
</dbReference>
<feature type="transmembrane region" description="Helical" evidence="9">
    <location>
        <begin position="142"/>
        <end position="166"/>
    </location>
</feature>
<dbReference type="PROSITE" id="PS00216">
    <property type="entry name" value="SUGAR_TRANSPORT_1"/>
    <property type="match status" value="1"/>
</dbReference>
<dbReference type="EMBL" id="JACHZG010000001">
    <property type="protein sequence ID" value="MBB3325798.1"/>
    <property type="molecule type" value="Genomic_DNA"/>
</dbReference>
<dbReference type="NCBIfam" id="TIGR00710">
    <property type="entry name" value="efflux_Bcr_CflA"/>
    <property type="match status" value="1"/>
</dbReference>
<dbReference type="Proteomes" id="UP000565572">
    <property type="component" value="Unassembled WGS sequence"/>
</dbReference>
<feature type="domain" description="Major facilitator superfamily (MFS) profile" evidence="10">
    <location>
        <begin position="18"/>
        <end position="401"/>
    </location>
</feature>
<dbReference type="InterPro" id="IPR020846">
    <property type="entry name" value="MFS_dom"/>
</dbReference>
<evidence type="ECO:0000256" key="3">
    <source>
        <dbReference type="ARBA" id="ARBA00007520"/>
    </source>
</evidence>
<dbReference type="CDD" id="cd17320">
    <property type="entry name" value="MFS_MdfA_MDR_like"/>
    <property type="match status" value="1"/>
</dbReference>
<feature type="transmembrane region" description="Helical" evidence="9">
    <location>
        <begin position="172"/>
        <end position="192"/>
    </location>
</feature>
<feature type="transmembrane region" description="Helical" evidence="9">
    <location>
        <begin position="288"/>
        <end position="309"/>
    </location>
</feature>
<evidence type="ECO:0000256" key="2">
    <source>
        <dbReference type="ARBA" id="ARBA00006236"/>
    </source>
</evidence>
<reference evidence="11 12" key="1">
    <citation type="submission" date="2020-08" db="EMBL/GenBank/DDBJ databases">
        <title>Sequencing the genomes of 1000 actinobacteria strains.</title>
        <authorList>
            <person name="Klenk H.-P."/>
        </authorList>
    </citation>
    <scope>NUCLEOTIDE SEQUENCE [LARGE SCALE GENOMIC DNA]</scope>
    <source>
        <strain evidence="11 12">DSM 11053</strain>
    </source>
</reference>
<feature type="transmembrane region" description="Helical" evidence="9">
    <location>
        <begin position="315"/>
        <end position="340"/>
    </location>
</feature>
<keyword evidence="6 9" id="KW-0812">Transmembrane</keyword>
<keyword evidence="5" id="KW-1003">Cell membrane</keyword>
<dbReference type="RefSeq" id="WP_332836649.1">
    <property type="nucleotide sequence ID" value="NZ_JACHZG010000001.1"/>
</dbReference>
<evidence type="ECO:0000313" key="11">
    <source>
        <dbReference type="EMBL" id="MBB3325798.1"/>
    </source>
</evidence>
<comment type="caution">
    <text evidence="11">The sequence shown here is derived from an EMBL/GenBank/DDBJ whole genome shotgun (WGS) entry which is preliminary data.</text>
</comment>
<evidence type="ECO:0000256" key="1">
    <source>
        <dbReference type="ARBA" id="ARBA00004651"/>
    </source>
</evidence>
<feature type="transmembrane region" description="Helical" evidence="9">
    <location>
        <begin position="352"/>
        <end position="371"/>
    </location>
</feature>
<evidence type="ECO:0000256" key="6">
    <source>
        <dbReference type="ARBA" id="ARBA00022692"/>
    </source>
</evidence>
<dbReference type="PANTHER" id="PTHR23502:SF132">
    <property type="entry name" value="POLYAMINE TRANSPORTER 2-RELATED"/>
    <property type="match status" value="1"/>
</dbReference>
<comment type="subcellular location">
    <subcellularLocation>
        <location evidence="1">Cell membrane</location>
        <topology evidence="1">Multi-pass membrane protein</topology>
    </subcellularLocation>
</comment>
<feature type="transmembrane region" description="Helical" evidence="9">
    <location>
        <begin position="377"/>
        <end position="399"/>
    </location>
</feature>
<dbReference type="FunFam" id="1.20.1720.10:FF:000005">
    <property type="entry name" value="Bcr/CflA family efflux transporter"/>
    <property type="match status" value="1"/>
</dbReference>
<comment type="similarity">
    <text evidence="2">Belongs to the major facilitator superfamily. Bcr/CmlA family.</text>
</comment>
<feature type="transmembrane region" description="Helical" evidence="9">
    <location>
        <begin position="16"/>
        <end position="33"/>
    </location>
</feature>
<evidence type="ECO:0000313" key="12">
    <source>
        <dbReference type="Proteomes" id="UP000565572"/>
    </source>
</evidence>
<feature type="transmembrane region" description="Helical" evidence="9">
    <location>
        <begin position="84"/>
        <end position="103"/>
    </location>
</feature>
<dbReference type="AlphaFoldDB" id="A0A7W5JT59"/>
<dbReference type="GO" id="GO:0042910">
    <property type="term" value="F:xenobiotic transmembrane transporter activity"/>
    <property type="evidence" value="ECO:0007669"/>
    <property type="project" value="InterPro"/>
</dbReference>
<dbReference type="PANTHER" id="PTHR23502">
    <property type="entry name" value="MAJOR FACILITATOR SUPERFAMILY"/>
    <property type="match status" value="1"/>
</dbReference>
<keyword evidence="8 9" id="KW-0472">Membrane</keyword>
<dbReference type="GO" id="GO:1990961">
    <property type="term" value="P:xenobiotic detoxification by transmembrane export across the plasma membrane"/>
    <property type="evidence" value="ECO:0007669"/>
    <property type="project" value="InterPro"/>
</dbReference>
<keyword evidence="12" id="KW-1185">Reference proteome</keyword>
<dbReference type="SUPFAM" id="SSF103473">
    <property type="entry name" value="MFS general substrate transporter"/>
    <property type="match status" value="1"/>
</dbReference>
<dbReference type="GO" id="GO:0005886">
    <property type="term" value="C:plasma membrane"/>
    <property type="evidence" value="ECO:0007669"/>
    <property type="project" value="UniProtKB-SubCell"/>
</dbReference>
<keyword evidence="4" id="KW-0813">Transport</keyword>
<dbReference type="InterPro" id="IPR004812">
    <property type="entry name" value="Efflux_drug-R_Bcr/CmlA"/>
</dbReference>
<comment type="similarity">
    <text evidence="3">Belongs to the major facilitator superfamily. TCR/Tet family.</text>
</comment>
<accession>A0A7W5JT59</accession>
<feature type="transmembrane region" description="Helical" evidence="9">
    <location>
        <begin position="53"/>
        <end position="72"/>
    </location>
</feature>
<evidence type="ECO:0000256" key="7">
    <source>
        <dbReference type="ARBA" id="ARBA00022989"/>
    </source>
</evidence>
<dbReference type="InterPro" id="IPR001958">
    <property type="entry name" value="Tet-R_TetA/multi-R_MdtG-like"/>
</dbReference>
<evidence type="ECO:0000256" key="8">
    <source>
        <dbReference type="ARBA" id="ARBA00023136"/>
    </source>
</evidence>
<evidence type="ECO:0000256" key="5">
    <source>
        <dbReference type="ARBA" id="ARBA00022475"/>
    </source>
</evidence>